<dbReference type="SUPFAM" id="SSF55781">
    <property type="entry name" value="GAF domain-like"/>
    <property type="match status" value="1"/>
</dbReference>
<evidence type="ECO:0000259" key="4">
    <source>
        <dbReference type="PROSITE" id="PS51077"/>
    </source>
</evidence>
<keyword evidence="2" id="KW-0238">DNA-binding</keyword>
<evidence type="ECO:0000313" key="6">
    <source>
        <dbReference type="EMBL" id="CAG9168512.1"/>
    </source>
</evidence>
<keyword evidence="1" id="KW-0805">Transcription regulation</keyword>
<evidence type="ECO:0000256" key="2">
    <source>
        <dbReference type="ARBA" id="ARBA00023125"/>
    </source>
</evidence>
<dbReference type="SUPFAM" id="SSF46785">
    <property type="entry name" value="Winged helix' DNA-binding domain"/>
    <property type="match status" value="1"/>
</dbReference>
<dbReference type="InterPro" id="IPR029016">
    <property type="entry name" value="GAF-like_dom_sf"/>
</dbReference>
<dbReference type="Pfam" id="PF01614">
    <property type="entry name" value="IclR_C"/>
    <property type="match status" value="1"/>
</dbReference>
<dbReference type="InterPro" id="IPR036390">
    <property type="entry name" value="WH_DNA-bd_sf"/>
</dbReference>
<reference evidence="6 7" key="1">
    <citation type="submission" date="2021-08" db="EMBL/GenBank/DDBJ databases">
        <authorList>
            <person name="Peeters C."/>
        </authorList>
    </citation>
    <scope>NUCLEOTIDE SEQUENCE [LARGE SCALE GENOMIC DNA]</scope>
    <source>
        <strain evidence="6 7">LMG 23992</strain>
    </source>
</reference>
<dbReference type="Gene3D" id="3.30.450.40">
    <property type="match status" value="1"/>
</dbReference>
<dbReference type="PROSITE" id="PS51077">
    <property type="entry name" value="HTH_ICLR"/>
    <property type="match status" value="1"/>
</dbReference>
<name>A0ABN7Y580_9BURK</name>
<sequence length="267" mass="29126">MIAQPPPVASRQDTEQENRLVSALARGIGVLGCFSPSVQELSGKALMEMTGLPKPTLTRMLDTLCELGLLHYSERLSKYVPGIGLLNLAVPALARMTVRQLARPLMEELANHIGGQVQLLAGVGNTLTYVEVVHGTGSQIFRPEVGTRLSLSRTASGRAFVLQMPEPEHAAWLSDFTRRKPGQREWLAGRLADTARDLDTHGFCRGYSDLHREIETIAVPMRKRRDGEALVFGAAVPVFSAQSKRLAEDLGPRLLTLVRNVEASLGA</sequence>
<dbReference type="RefSeq" id="WP_224078830.1">
    <property type="nucleotide sequence ID" value="NZ_CAJZAI010000002.1"/>
</dbReference>
<dbReference type="InterPro" id="IPR005471">
    <property type="entry name" value="Tscrpt_reg_IclR_N"/>
</dbReference>
<dbReference type="InterPro" id="IPR014757">
    <property type="entry name" value="Tscrpt_reg_IclR_C"/>
</dbReference>
<protein>
    <submittedName>
        <fullName evidence="6">HTH-type transcriptional regulator TsaQ1/TsaQ2</fullName>
    </submittedName>
</protein>
<dbReference type="InterPro" id="IPR050707">
    <property type="entry name" value="HTH_MetabolicPath_Reg"/>
</dbReference>
<dbReference type="SMART" id="SM00346">
    <property type="entry name" value="HTH_ICLR"/>
    <property type="match status" value="1"/>
</dbReference>
<evidence type="ECO:0000256" key="1">
    <source>
        <dbReference type="ARBA" id="ARBA00023015"/>
    </source>
</evidence>
<dbReference type="Gene3D" id="1.10.10.10">
    <property type="entry name" value="Winged helix-like DNA-binding domain superfamily/Winged helix DNA-binding domain"/>
    <property type="match status" value="1"/>
</dbReference>
<dbReference type="Proteomes" id="UP000727654">
    <property type="component" value="Unassembled WGS sequence"/>
</dbReference>
<organism evidence="6 7">
    <name type="scientific">Cupriavidus laharis</name>
    <dbReference type="NCBI Taxonomy" id="151654"/>
    <lineage>
        <taxon>Bacteria</taxon>
        <taxon>Pseudomonadati</taxon>
        <taxon>Pseudomonadota</taxon>
        <taxon>Betaproteobacteria</taxon>
        <taxon>Burkholderiales</taxon>
        <taxon>Burkholderiaceae</taxon>
        <taxon>Cupriavidus</taxon>
    </lineage>
</organism>
<dbReference type="Pfam" id="PF09339">
    <property type="entry name" value="HTH_IclR"/>
    <property type="match status" value="1"/>
</dbReference>
<keyword evidence="7" id="KW-1185">Reference proteome</keyword>
<evidence type="ECO:0000313" key="7">
    <source>
        <dbReference type="Proteomes" id="UP000727654"/>
    </source>
</evidence>
<dbReference type="EMBL" id="CAJZAI010000002">
    <property type="protein sequence ID" value="CAG9168512.1"/>
    <property type="molecule type" value="Genomic_DNA"/>
</dbReference>
<feature type="domain" description="IclR-ED" evidence="5">
    <location>
        <begin position="84"/>
        <end position="267"/>
    </location>
</feature>
<keyword evidence="3" id="KW-0804">Transcription</keyword>
<feature type="domain" description="HTH iclR-type" evidence="4">
    <location>
        <begin position="21"/>
        <end position="83"/>
    </location>
</feature>
<evidence type="ECO:0000256" key="3">
    <source>
        <dbReference type="ARBA" id="ARBA00023163"/>
    </source>
</evidence>
<gene>
    <name evidence="6" type="primary">tsaQ1_2</name>
    <name evidence="6" type="ORF">LMG23992_01166</name>
</gene>
<proteinExistence type="predicted"/>
<dbReference type="PANTHER" id="PTHR30136">
    <property type="entry name" value="HELIX-TURN-HELIX TRANSCRIPTIONAL REGULATOR, ICLR FAMILY"/>
    <property type="match status" value="1"/>
</dbReference>
<comment type="caution">
    <text evidence="6">The sequence shown here is derived from an EMBL/GenBank/DDBJ whole genome shotgun (WGS) entry which is preliminary data.</text>
</comment>
<evidence type="ECO:0000259" key="5">
    <source>
        <dbReference type="PROSITE" id="PS51078"/>
    </source>
</evidence>
<dbReference type="PANTHER" id="PTHR30136:SF33">
    <property type="entry name" value="TRANSCRIPTIONAL REGULATORY PROTEIN"/>
    <property type="match status" value="1"/>
</dbReference>
<dbReference type="PROSITE" id="PS51078">
    <property type="entry name" value="ICLR_ED"/>
    <property type="match status" value="1"/>
</dbReference>
<dbReference type="InterPro" id="IPR036388">
    <property type="entry name" value="WH-like_DNA-bd_sf"/>
</dbReference>
<accession>A0ABN7Y580</accession>